<dbReference type="AlphaFoldDB" id="A0A5Q0M544"/>
<evidence type="ECO:0000313" key="1">
    <source>
        <dbReference type="EMBL" id="QFZ84653.1"/>
    </source>
</evidence>
<protein>
    <submittedName>
        <fullName evidence="1">Uncharacterized protein</fullName>
    </submittedName>
</protein>
<dbReference type="RefSeq" id="WP_153283276.1">
    <property type="nucleotide sequence ID" value="NZ_CP045644.1"/>
</dbReference>
<proteinExistence type="predicted"/>
<accession>A0A5Q0M544</accession>
<evidence type="ECO:0000313" key="2">
    <source>
        <dbReference type="Proteomes" id="UP000326780"/>
    </source>
</evidence>
<dbReference type="Proteomes" id="UP000326780">
    <property type="component" value="Chromosome"/>
</dbReference>
<name>A0A5Q0M544_VARPD</name>
<reference evidence="1 2" key="1">
    <citation type="submission" date="2019-10" db="EMBL/GenBank/DDBJ databases">
        <title>Complete genome sequence of Variovorax paradoxus 5C-2.</title>
        <authorList>
            <person name="Gogoleva N.E."/>
            <person name="Balkin A.S."/>
        </authorList>
    </citation>
    <scope>NUCLEOTIDE SEQUENCE [LARGE SCALE GENOMIC DNA]</scope>
    <source>
        <strain evidence="1 2">5C-2</strain>
    </source>
</reference>
<gene>
    <name evidence="1" type="ORF">GFK26_18675</name>
</gene>
<sequence length="138" mass="15152">MGLKALIANFLERVYPARVAPFVQMVATAITDSPEAFSVELQEGANILRVRLAEGCKSFEADSDLVVQGVGVDVDFFDNSMSIVTYYFDSIPLNWRERRVMMDALDKLIDAHEDAYKLATAFAVVVGGVILDEVISAS</sequence>
<dbReference type="EMBL" id="CP045644">
    <property type="protein sequence ID" value="QFZ84653.1"/>
    <property type="molecule type" value="Genomic_DNA"/>
</dbReference>
<organism evidence="1 2">
    <name type="scientific">Variovorax paradoxus</name>
    <dbReference type="NCBI Taxonomy" id="34073"/>
    <lineage>
        <taxon>Bacteria</taxon>
        <taxon>Pseudomonadati</taxon>
        <taxon>Pseudomonadota</taxon>
        <taxon>Betaproteobacteria</taxon>
        <taxon>Burkholderiales</taxon>
        <taxon>Comamonadaceae</taxon>
        <taxon>Variovorax</taxon>
    </lineage>
</organism>